<reference evidence="10 11" key="1">
    <citation type="journal article" date="2018" name="J. Allergy Clin. Immunol.">
        <title>High-quality assembly of Dermatophagoides pteronyssinus genome and transcriptome reveals a wide range of novel allergens.</title>
        <authorList>
            <person name="Liu X.Y."/>
            <person name="Yang K.Y."/>
            <person name="Wang M.Q."/>
            <person name="Kwok J.S."/>
            <person name="Zeng X."/>
            <person name="Yang Z."/>
            <person name="Xiao X.J."/>
            <person name="Lau C.P."/>
            <person name="Li Y."/>
            <person name="Huang Z.M."/>
            <person name="Ba J.G."/>
            <person name="Yim A.K."/>
            <person name="Ouyang C.Y."/>
            <person name="Ngai S.M."/>
            <person name="Chan T.F."/>
            <person name="Leung E.L."/>
            <person name="Liu L."/>
            <person name="Liu Z.G."/>
            <person name="Tsui S.K."/>
        </authorList>
    </citation>
    <scope>NUCLEOTIDE SEQUENCE [LARGE SCALE GENOMIC DNA]</scope>
    <source>
        <strain evidence="10">Derp</strain>
    </source>
</reference>
<keyword evidence="3 6" id="KW-0547">Nucleotide-binding</keyword>
<keyword evidence="4 6" id="KW-0067">ATP-binding</keyword>
<evidence type="ECO:0000259" key="7">
    <source>
        <dbReference type="Pfam" id="PF06807"/>
    </source>
</evidence>
<dbReference type="Proteomes" id="UP000887458">
    <property type="component" value="Unassembled WGS sequence"/>
</dbReference>
<evidence type="ECO:0000256" key="1">
    <source>
        <dbReference type="ARBA" id="ARBA00004123"/>
    </source>
</evidence>
<dbReference type="InterPro" id="IPR032319">
    <property type="entry name" value="CLP1_P"/>
</dbReference>
<gene>
    <name evidence="10" type="primary">CLP1</name>
    <name evidence="10" type="ORF">DERP_001007</name>
</gene>
<dbReference type="PANTHER" id="PTHR12755">
    <property type="entry name" value="CLEAVAGE/POLYADENYLATION FACTOR IA SUBUNIT CLP1P"/>
    <property type="match status" value="1"/>
</dbReference>
<dbReference type="HAMAP" id="MF_03035">
    <property type="entry name" value="Clp1"/>
    <property type="match status" value="1"/>
</dbReference>
<feature type="binding site" evidence="6">
    <location>
        <position position="31"/>
    </location>
    <ligand>
        <name>ATP</name>
        <dbReference type="ChEBI" id="CHEBI:30616"/>
    </ligand>
</feature>
<dbReference type="InterPro" id="IPR010655">
    <property type="entry name" value="Clp1_C"/>
</dbReference>
<reference evidence="10 11" key="2">
    <citation type="journal article" date="2022" name="Mol. Biol. Evol.">
        <title>Comparative Genomics Reveals Insights into the Divergent Evolution of Astigmatic Mites and Household Pest Adaptations.</title>
        <authorList>
            <person name="Xiong Q."/>
            <person name="Wan A.T."/>
            <person name="Liu X."/>
            <person name="Fung C.S."/>
            <person name="Xiao X."/>
            <person name="Malainual N."/>
            <person name="Hou J."/>
            <person name="Wang L."/>
            <person name="Wang M."/>
            <person name="Yang K.Y."/>
            <person name="Cui Y."/>
            <person name="Leung E.L."/>
            <person name="Nong W."/>
            <person name="Shin S.K."/>
            <person name="Au S.W."/>
            <person name="Jeong K.Y."/>
            <person name="Chew F.T."/>
            <person name="Hui J.H."/>
            <person name="Leung T.F."/>
            <person name="Tungtrongchitr A."/>
            <person name="Zhong N."/>
            <person name="Liu Z."/>
            <person name="Tsui S.K."/>
        </authorList>
    </citation>
    <scope>NUCLEOTIDE SEQUENCE [LARGE SCALE GENOMIC DNA]</scope>
    <source>
        <strain evidence="10">Derp</strain>
    </source>
</reference>
<comment type="similarity">
    <text evidence="6">Belongs to the Clp1 family. Clp1 subfamily.</text>
</comment>
<dbReference type="Pfam" id="PF06807">
    <property type="entry name" value="Clp1"/>
    <property type="match status" value="1"/>
</dbReference>
<keyword evidence="2 6" id="KW-0507">mRNA processing</keyword>
<evidence type="ECO:0000313" key="11">
    <source>
        <dbReference type="Proteomes" id="UP000887458"/>
    </source>
</evidence>
<evidence type="ECO:0000256" key="2">
    <source>
        <dbReference type="ARBA" id="ARBA00022664"/>
    </source>
</evidence>
<dbReference type="Gene3D" id="3.40.50.300">
    <property type="entry name" value="P-loop containing nucleotide triphosphate hydrolases"/>
    <property type="match status" value="1"/>
</dbReference>
<comment type="subcellular location">
    <subcellularLocation>
        <location evidence="1 6">Nucleus</location>
    </subcellularLocation>
</comment>
<feature type="domain" description="Clp1 C-terminal" evidence="7">
    <location>
        <begin position="323"/>
        <end position="437"/>
    </location>
</feature>
<dbReference type="InterPro" id="IPR032324">
    <property type="entry name" value="Clp1_N"/>
</dbReference>
<evidence type="ECO:0000256" key="3">
    <source>
        <dbReference type="ARBA" id="ARBA00022741"/>
    </source>
</evidence>
<dbReference type="InterPro" id="IPR038238">
    <property type="entry name" value="Clp1_C_sf"/>
</dbReference>
<feature type="binding site" evidence="6">
    <location>
        <begin position="132"/>
        <end position="137"/>
    </location>
    <ligand>
        <name>ATP</name>
        <dbReference type="ChEBI" id="CHEBI:30616"/>
    </ligand>
</feature>
<dbReference type="InterPro" id="IPR038239">
    <property type="entry name" value="Clp1_N_sf"/>
</dbReference>
<dbReference type="PANTHER" id="PTHR12755:SF6">
    <property type="entry name" value="POLYRIBONUCLEOTIDE 5'-HYDROXYL-KINASE CLP1"/>
    <property type="match status" value="1"/>
</dbReference>
<comment type="function">
    <text evidence="6">Required for endonucleolytic cleavage during polyadenylation-dependent pre-mRNA 3'-end formation.</text>
</comment>
<dbReference type="Gene3D" id="2.40.30.330">
    <property type="entry name" value="Pre-mRNA cleavage complex subunit Clp1, C-terminal domain"/>
    <property type="match status" value="1"/>
</dbReference>
<dbReference type="EMBL" id="NJHN03000047">
    <property type="protein sequence ID" value="KAH9420580.1"/>
    <property type="molecule type" value="Genomic_DNA"/>
</dbReference>
<comment type="caution">
    <text evidence="10">The sequence shown here is derived from an EMBL/GenBank/DDBJ whole genome shotgun (WGS) entry which is preliminary data.</text>
</comment>
<evidence type="ECO:0000256" key="6">
    <source>
        <dbReference type="HAMAP-Rule" id="MF_03035"/>
    </source>
</evidence>
<organism evidence="10 11">
    <name type="scientific">Dermatophagoides pteronyssinus</name>
    <name type="common">European house dust mite</name>
    <dbReference type="NCBI Taxonomy" id="6956"/>
    <lineage>
        <taxon>Eukaryota</taxon>
        <taxon>Metazoa</taxon>
        <taxon>Ecdysozoa</taxon>
        <taxon>Arthropoda</taxon>
        <taxon>Chelicerata</taxon>
        <taxon>Arachnida</taxon>
        <taxon>Acari</taxon>
        <taxon>Acariformes</taxon>
        <taxon>Sarcoptiformes</taxon>
        <taxon>Astigmata</taxon>
        <taxon>Psoroptidia</taxon>
        <taxon>Analgoidea</taxon>
        <taxon>Pyroglyphidae</taxon>
        <taxon>Dermatophagoidinae</taxon>
        <taxon>Dermatophagoides</taxon>
    </lineage>
</organism>
<evidence type="ECO:0000256" key="4">
    <source>
        <dbReference type="ARBA" id="ARBA00022840"/>
    </source>
</evidence>
<dbReference type="SUPFAM" id="SSF52540">
    <property type="entry name" value="P-loop containing nucleoside triphosphate hydrolases"/>
    <property type="match status" value="1"/>
</dbReference>
<evidence type="ECO:0000259" key="8">
    <source>
        <dbReference type="Pfam" id="PF16573"/>
    </source>
</evidence>
<keyword evidence="5 6" id="KW-0539">Nucleus</keyword>
<dbReference type="InterPro" id="IPR027417">
    <property type="entry name" value="P-loop_NTPase"/>
</dbReference>
<accession>A0ABQ8JDZ1</accession>
<evidence type="ECO:0000313" key="10">
    <source>
        <dbReference type="EMBL" id="KAH9420580.1"/>
    </source>
</evidence>
<feature type="binding site" evidence="6">
    <location>
        <position position="70"/>
    </location>
    <ligand>
        <name>ATP</name>
        <dbReference type="ChEBI" id="CHEBI:30616"/>
    </ligand>
</feature>
<evidence type="ECO:0000256" key="5">
    <source>
        <dbReference type="ARBA" id="ARBA00023242"/>
    </source>
</evidence>
<dbReference type="InterPro" id="IPR045116">
    <property type="entry name" value="Clp1/Grc3"/>
</dbReference>
<evidence type="ECO:0000259" key="9">
    <source>
        <dbReference type="Pfam" id="PF16575"/>
    </source>
</evidence>
<keyword evidence="11" id="KW-1185">Reference proteome</keyword>
<dbReference type="Pfam" id="PF16575">
    <property type="entry name" value="CLP1_P"/>
    <property type="match status" value="1"/>
</dbReference>
<feature type="domain" description="Clp1 P-loop" evidence="9">
    <location>
        <begin position="129"/>
        <end position="317"/>
    </location>
</feature>
<sequence>MKIMSTGDNNNNNSNAEIVEPRLFTLEKDEELRFEVENEPVECQLIEGKAELFGTELRLEQKYTFRKGAKVAVFTFHGCKLKLYGTPEVEYVASETPMTIYLNLANALEGLRVDACKEDKPGPNVMVVGPTDVGKTTFCRILLNYAVRSDRTPIYVDLDLGQGSLTIPGNIGAVVIEKPADIEDSFQITAPVIFHYGHLTQSKNTTLYNIIMKALAEVVERKKNNESSIKYSGTIVNTSGWVQGYGYQSILQAVEHFATNIVLVLDQERLYSELVRDLKSKKEIKVLLIPKSGGVVSRSREFRSEMRDQKIRSYFYGTETKPLYPYSFDIPFAQFTAYKIGSPNLPDSCLPIGMKLTDNSTKLMPIQPSSSILNHIFSISCSTTEQELDKVITTNIYGFIAVTQIHMDRQVVNVLSPQPRPLPKNYIFIMSDVQFVDLE</sequence>
<dbReference type="InterPro" id="IPR028606">
    <property type="entry name" value="Clp1"/>
</dbReference>
<dbReference type="Pfam" id="PF16573">
    <property type="entry name" value="CLP1_N"/>
    <property type="match status" value="1"/>
</dbReference>
<protein>
    <recommendedName>
        <fullName evidence="6">Protein CLP1 homolog</fullName>
    </recommendedName>
</protein>
<feature type="domain" description="Clp1 N-terminal" evidence="8">
    <location>
        <begin position="25"/>
        <end position="114"/>
    </location>
</feature>
<proteinExistence type="inferred from homology"/>
<name>A0ABQ8JDZ1_DERPT</name>
<dbReference type="Gene3D" id="2.60.120.1030">
    <property type="entry name" value="Clp1, DNA binding domain"/>
    <property type="match status" value="1"/>
</dbReference>